<reference evidence="1" key="1">
    <citation type="submission" date="2016-11" db="EMBL/GenBank/DDBJ databases">
        <title>The genome of Nicotiana attenuata.</title>
        <authorList>
            <person name="Xu S."/>
            <person name="Brockmoeller T."/>
            <person name="Gaquerel E."/>
            <person name="Navarro A."/>
            <person name="Kuhl H."/>
            <person name="Gase K."/>
            <person name="Ling Z."/>
            <person name="Zhou W."/>
            <person name="Kreitzer C."/>
            <person name="Stanke M."/>
            <person name="Tang H."/>
            <person name="Lyons E."/>
            <person name="Pandey P."/>
            <person name="Pandey S.P."/>
            <person name="Timmermann B."/>
            <person name="Baldwin I.T."/>
        </authorList>
    </citation>
    <scope>NUCLEOTIDE SEQUENCE [LARGE SCALE GENOMIC DNA]</scope>
    <source>
        <strain evidence="1">UT</strain>
    </source>
</reference>
<keyword evidence="2" id="KW-1185">Reference proteome</keyword>
<dbReference type="EMBL" id="MJEQ01037193">
    <property type="protein sequence ID" value="OIS96880.1"/>
    <property type="molecule type" value="Genomic_DNA"/>
</dbReference>
<proteinExistence type="predicted"/>
<name>A0A1J6INZ8_NICAT</name>
<dbReference type="Gramene" id="OIS96880">
    <property type="protein sequence ID" value="OIS96880"/>
    <property type="gene ID" value="A4A49_22595"/>
</dbReference>
<evidence type="ECO:0000313" key="2">
    <source>
        <dbReference type="Proteomes" id="UP000187609"/>
    </source>
</evidence>
<evidence type="ECO:0000313" key="1">
    <source>
        <dbReference type="EMBL" id="OIS96880.1"/>
    </source>
</evidence>
<comment type="caution">
    <text evidence="1">The sequence shown here is derived from an EMBL/GenBank/DDBJ whole genome shotgun (WGS) entry which is preliminary data.</text>
</comment>
<protein>
    <submittedName>
        <fullName evidence="1">Uncharacterized protein</fullName>
    </submittedName>
</protein>
<organism evidence="1 2">
    <name type="scientific">Nicotiana attenuata</name>
    <name type="common">Coyote tobacco</name>
    <dbReference type="NCBI Taxonomy" id="49451"/>
    <lineage>
        <taxon>Eukaryota</taxon>
        <taxon>Viridiplantae</taxon>
        <taxon>Streptophyta</taxon>
        <taxon>Embryophyta</taxon>
        <taxon>Tracheophyta</taxon>
        <taxon>Spermatophyta</taxon>
        <taxon>Magnoliopsida</taxon>
        <taxon>eudicotyledons</taxon>
        <taxon>Gunneridae</taxon>
        <taxon>Pentapetalae</taxon>
        <taxon>asterids</taxon>
        <taxon>lamiids</taxon>
        <taxon>Solanales</taxon>
        <taxon>Solanaceae</taxon>
        <taxon>Nicotianoideae</taxon>
        <taxon>Nicotianeae</taxon>
        <taxon>Nicotiana</taxon>
    </lineage>
</organism>
<gene>
    <name evidence="1" type="ORF">A4A49_22595</name>
</gene>
<dbReference type="Proteomes" id="UP000187609">
    <property type="component" value="Unassembled WGS sequence"/>
</dbReference>
<accession>A0A1J6INZ8</accession>
<sequence>MIMTSADPNNVFEHYTDVADGDINRWNGHGNGVPAADAVHGVEVDEGILHNGEVEEEDALSDIAALSRLTNSICSCILTVVEYKVATLHYIDIHGQVKVGYIDVTPFVNSVQLLHGAEFDDDILHDVEVEEEDFLNDIAVGMHEDVTNLEEFAETGVDPMGMKYAPTEINGNGAAQGAVIDGVDGPWFR</sequence>
<dbReference type="AlphaFoldDB" id="A0A1J6INZ8"/>